<dbReference type="Proteomes" id="UP001150830">
    <property type="component" value="Unassembled WGS sequence"/>
</dbReference>
<evidence type="ECO:0000313" key="1">
    <source>
        <dbReference type="EMBL" id="MCY0967272.1"/>
    </source>
</evidence>
<name>A0A9X3EGS8_9GAMM</name>
<dbReference type="AlphaFoldDB" id="A0A9X3EGS8"/>
<organism evidence="1 2">
    <name type="scientific">Parathalassolituus penaei</name>
    <dbReference type="NCBI Taxonomy" id="2997323"/>
    <lineage>
        <taxon>Bacteria</taxon>
        <taxon>Pseudomonadati</taxon>
        <taxon>Pseudomonadota</taxon>
        <taxon>Gammaproteobacteria</taxon>
        <taxon>Oceanospirillales</taxon>
        <taxon>Oceanospirillaceae</taxon>
        <taxon>Parathalassolituus</taxon>
    </lineage>
</organism>
<comment type="caution">
    <text evidence="1">The sequence shown here is derived from an EMBL/GenBank/DDBJ whole genome shotgun (WGS) entry which is preliminary data.</text>
</comment>
<proteinExistence type="predicted"/>
<protein>
    <submittedName>
        <fullName evidence="1">Rod shape-determining protein</fullName>
    </submittedName>
</protein>
<dbReference type="RefSeq" id="WP_283175474.1">
    <property type="nucleotide sequence ID" value="NZ_JAPNOA010000059.1"/>
</dbReference>
<accession>A0A9X3EGS8</accession>
<evidence type="ECO:0000313" key="2">
    <source>
        <dbReference type="Proteomes" id="UP001150830"/>
    </source>
</evidence>
<dbReference type="Gene3D" id="3.30.420.40">
    <property type="match status" value="1"/>
</dbReference>
<keyword evidence="2" id="KW-1185">Reference proteome</keyword>
<sequence>MFRSIQNFFSPLVYLQIWSQRIRLVNINTGVVYEDIPWLAVATDAKGKKSVVGFGKEALAARSRPNVELLNPFDHPRMILADFEIAEKTLSLMLPKVLSGNWLKRSPRLLIQPMEKLEGGLAGVERVMLVQMALGAGANQVITYTGPDLDPAAIDWAAMAKNMTTVQKQR</sequence>
<reference evidence="1" key="1">
    <citation type="submission" date="2022-11" db="EMBL/GenBank/DDBJ databases">
        <title>Parathalassolutuus dongxingensis gen. nov., sp. nov., a novel member of family Oceanospirillaceae isolated from a coastal shrimp pond in Guangxi, China.</title>
        <authorList>
            <person name="Chen H."/>
        </authorList>
    </citation>
    <scope>NUCLEOTIDE SEQUENCE</scope>
    <source>
        <strain evidence="1">G-43</strain>
    </source>
</reference>
<dbReference type="EMBL" id="JAPNOA010000059">
    <property type="protein sequence ID" value="MCY0967272.1"/>
    <property type="molecule type" value="Genomic_DNA"/>
</dbReference>
<gene>
    <name evidence="1" type="ORF">OUO13_19000</name>
</gene>